<evidence type="ECO:0000256" key="12">
    <source>
        <dbReference type="ARBA" id="ARBA00022827"/>
    </source>
</evidence>
<evidence type="ECO:0000256" key="23">
    <source>
        <dbReference type="SAM" id="MobiDB-lite"/>
    </source>
</evidence>
<dbReference type="OrthoDB" id="7786253at2759"/>
<protein>
    <recommendedName>
        <fullName evidence="22">MICOS complex subunit MIC60</fullName>
    </recommendedName>
    <alternativeName>
        <fullName evidence="22">Mitofilin</fullName>
    </alternativeName>
</protein>
<dbReference type="GO" id="GO:1903457">
    <property type="term" value="P:lactate catabolic process"/>
    <property type="evidence" value="ECO:0007669"/>
    <property type="project" value="TreeGrafter"/>
</dbReference>
<keyword evidence="26" id="KW-1185">Reference proteome</keyword>
<name>A0A194V466_CYTMA</name>
<dbReference type="PROSITE" id="PS51419">
    <property type="entry name" value="RAB"/>
    <property type="match status" value="1"/>
</dbReference>
<dbReference type="GO" id="GO:0016050">
    <property type="term" value="P:vesicle organization"/>
    <property type="evidence" value="ECO:0007669"/>
    <property type="project" value="UniProtKB-ARBA"/>
</dbReference>
<feature type="transmembrane region" description="Helical" evidence="22">
    <location>
        <begin position="327"/>
        <end position="346"/>
    </location>
</feature>
<evidence type="ECO:0000256" key="4">
    <source>
        <dbReference type="ARBA" id="ARBA00008000"/>
    </source>
</evidence>
<dbReference type="GO" id="GO:0008720">
    <property type="term" value="F:D-lactate dehydrogenase (NAD+) activity"/>
    <property type="evidence" value="ECO:0007669"/>
    <property type="project" value="TreeGrafter"/>
</dbReference>
<keyword evidence="9 22" id="KW-0812">Transmembrane</keyword>
<evidence type="ECO:0000256" key="16">
    <source>
        <dbReference type="ARBA" id="ARBA00023128"/>
    </source>
</evidence>
<keyword evidence="20" id="KW-0636">Prenylation</keyword>
<evidence type="ECO:0000313" key="25">
    <source>
        <dbReference type="EMBL" id="KUI58704.1"/>
    </source>
</evidence>
<dbReference type="GO" id="GO:0004458">
    <property type="term" value="F:D-lactate dehydrogenase (cytochrome) activity"/>
    <property type="evidence" value="ECO:0007669"/>
    <property type="project" value="UniProtKB-EC"/>
</dbReference>
<feature type="compositionally biased region" description="Pro residues" evidence="23">
    <location>
        <begin position="452"/>
        <end position="464"/>
    </location>
</feature>
<dbReference type="SUPFAM" id="SSF55103">
    <property type="entry name" value="FAD-linked oxidases, C-terminal domain"/>
    <property type="match status" value="1"/>
</dbReference>
<dbReference type="PROSITE" id="PS51421">
    <property type="entry name" value="RAS"/>
    <property type="match status" value="1"/>
</dbReference>
<keyword evidence="12" id="KW-0274">FAD</keyword>
<keyword evidence="13" id="KW-0653">Protein transport</keyword>
<evidence type="ECO:0000256" key="19">
    <source>
        <dbReference type="ARBA" id="ARBA00023288"/>
    </source>
</evidence>
<dbReference type="PROSITE" id="PS51420">
    <property type="entry name" value="RHO"/>
    <property type="match status" value="1"/>
</dbReference>
<comment type="subcellular location">
    <subcellularLocation>
        <location evidence="2">Cell membrane</location>
        <topology evidence="2">Lipid-anchor</topology>
        <orientation evidence="2">Cytoplasmic side</orientation>
    </subcellularLocation>
    <subcellularLocation>
        <location evidence="22">Mitochondrion inner membrane</location>
        <topology evidence="22">Single-pass membrane protein</topology>
    </subcellularLocation>
</comment>
<evidence type="ECO:0000256" key="20">
    <source>
        <dbReference type="ARBA" id="ARBA00023289"/>
    </source>
</evidence>
<evidence type="ECO:0000256" key="1">
    <source>
        <dbReference type="ARBA" id="ARBA00001974"/>
    </source>
</evidence>
<evidence type="ECO:0000256" key="13">
    <source>
        <dbReference type="ARBA" id="ARBA00022927"/>
    </source>
</evidence>
<sequence length="1472" mass="162031">MASRGPPGARGMGNRFAQFKLVLLGESAVGKSSIVLRFVKDQFDSYRESTIGAAFLTQTISLDENTTVKFEIWDTAGQERYKSLAPMYYRNANCAVVVYDITQASSLDKAKAWVKELQRQANENIIIALAGNKLDLVTEQPDKRAIPASEAEAYAREAGLLFFETSAKTAENVRELFTAIAKKLPLDQVGPRHSRTGQRPGHEFPIWEKLAWVWAVGLLPLLLAVNGKQQWLPGLLGSSLGCFADEKAPVSQVSKLPTSETNTSPSSETPPSQREASIEANTIAAENVPRTPPAPEDLGTVTKKEESTPPPFTGQSSEKTFFRKLRTYVLSLVILGTVAFGGGVWYSRINDNFHDFFTEYVPYGEQAVLYLEEMEFRKRFPNISNRGPGARHRDTGEAVRIPAQSGMSWRVADSGEPGGRQSSAVEKTQKVKEAAKAKEPEPKAQPKAEAPKPAPKPTPAPAPAPKAEELKKAVPVTVSSDYKPPEVNEPSRFPPASPIEPIYFPKENEQVVQDLAHMLNDIIAVINADNAHGKYGSSIEKAKGELKKVNQEIDQIKAGVEKDAASRVKARMEDFDKAANDLVSRVEGAMATQEASWQREFAEEMNRVKKTYDERLSVIAERERQLNEERLNNRLLEQAIELKRSFGKEIKKRIDEERDGRLGKLEELSKSVSDLEKLTAGWNEVIDMNLRTQQLHVAVEAVRASLEDASHPRPFIKELVALKEIAADDSVVNAAIASINPTAYQRGISTSQDLFDRFRRVATEVRKASLLPEDAGVASHASSYVLSKVMFKKQGLAAGDDVESILTRTQTFLEEGDLDGAAREMNGLNGWAKTLSRDWLGEVRKVLEVKQALEHPPLKTSRQHAMSQLSRRALQRSLGSPVTLQSATARAARRIPCAAQAGRWMSSERERKGHETGSFKGQMLESITARIAREKEELSKAAADREARKKIDNFSVTMVVLGASLFAFYCGYKYPRDVAPESTLPLSATRPPKHNIAPKELEAAWADFVAIVGKEHVSTLESVLLSHADSDWSTHNRLPSEPTPFCVVYPASTEEVSEVMKVCHARRIPVTGYSGGTSLEGHFAPTRGGICIDFGRMNKVLALHKDDLDVVVQPAVGWELLNEQLAEQNLFFPPDPGPGAMIGGMIGTGCSGTNSYRYGTMREWVLSLTVVLADGTIIKTRQRPRKSSAGYDLTKMFIGSEGTLGLVTEATLKVTVKPATTSVAVCSFGTIRQAADCVGRVVGSGVPVAAVEILDDEMMRCINQAGQTARTWQEAPTLFFKFAGTDKGVKEQIDMVRQMARTSGSTGFDFAKSVDEQLELWSARKEALWSTMAVKRDGDRVWTGDVAVPISRLPDIIEETKKDVKESGLYGTIVGHVGDGNFHTILLYGPNEREVAEEVVHRMVKRAVEMEGTVTGEHGVGLVKRDYLPHELGVTTVDAMRKLKLAFDPLCLLNCDKVVRMQKPKAGEVAEW</sequence>
<dbReference type="GO" id="GO:0005525">
    <property type="term" value="F:GTP binding"/>
    <property type="evidence" value="ECO:0007669"/>
    <property type="project" value="UniProtKB-KW"/>
</dbReference>
<evidence type="ECO:0000256" key="21">
    <source>
        <dbReference type="ARBA" id="ARBA00051436"/>
    </source>
</evidence>
<comment type="similarity">
    <text evidence="4">Belongs to the FAD-binding oxidoreductase/transferase type 4 family.</text>
</comment>
<keyword evidence="8" id="KW-0285">Flavoprotein</keyword>
<evidence type="ECO:0000256" key="11">
    <source>
        <dbReference type="ARBA" id="ARBA00022792"/>
    </source>
</evidence>
<keyword evidence="18 22" id="KW-0472">Membrane</keyword>
<comment type="subunit">
    <text evidence="22">Component of the mitochondrial contact site and cristae organizing system (MICOS) complex.</text>
</comment>
<keyword evidence="17" id="KW-0342">GTP-binding</keyword>
<dbReference type="GO" id="GO:0003924">
    <property type="term" value="F:GTPase activity"/>
    <property type="evidence" value="ECO:0007669"/>
    <property type="project" value="InterPro"/>
</dbReference>
<feature type="compositionally biased region" description="Basic and acidic residues" evidence="23">
    <location>
        <begin position="427"/>
        <end position="450"/>
    </location>
</feature>
<organism evidence="25 26">
    <name type="scientific">Cytospora mali</name>
    <name type="common">Apple Valsa canker fungus</name>
    <name type="synonym">Valsa mali</name>
    <dbReference type="NCBI Taxonomy" id="578113"/>
    <lineage>
        <taxon>Eukaryota</taxon>
        <taxon>Fungi</taxon>
        <taxon>Dikarya</taxon>
        <taxon>Ascomycota</taxon>
        <taxon>Pezizomycotina</taxon>
        <taxon>Sordariomycetes</taxon>
        <taxon>Sordariomycetidae</taxon>
        <taxon>Diaporthales</taxon>
        <taxon>Cytosporaceae</taxon>
        <taxon>Cytospora</taxon>
    </lineage>
</organism>
<dbReference type="PANTHER" id="PTHR11748">
    <property type="entry name" value="D-LACTATE DEHYDROGENASE"/>
    <property type="match status" value="1"/>
</dbReference>
<dbReference type="InterPro" id="IPR019133">
    <property type="entry name" value="MIC60"/>
</dbReference>
<keyword evidence="11 22" id="KW-0999">Mitochondrion inner membrane</keyword>
<evidence type="ECO:0000256" key="7">
    <source>
        <dbReference type="ARBA" id="ARBA00022475"/>
    </source>
</evidence>
<dbReference type="SMART" id="SM00174">
    <property type="entry name" value="RHO"/>
    <property type="match status" value="1"/>
</dbReference>
<dbReference type="GO" id="GO:0005886">
    <property type="term" value="C:plasma membrane"/>
    <property type="evidence" value="ECO:0007669"/>
    <property type="project" value="UniProtKB-SubCell"/>
</dbReference>
<evidence type="ECO:0000256" key="2">
    <source>
        <dbReference type="ARBA" id="ARBA00004342"/>
    </source>
</evidence>
<evidence type="ECO:0000256" key="6">
    <source>
        <dbReference type="ARBA" id="ARBA00022448"/>
    </source>
</evidence>
<dbReference type="InterPro" id="IPR016171">
    <property type="entry name" value="Vanillyl_alc_oxidase_C-sub2"/>
</dbReference>
<feature type="domain" description="FAD-binding PCMH-type" evidence="24">
    <location>
        <begin position="1040"/>
        <end position="1217"/>
    </location>
</feature>
<comment type="cofactor">
    <cofactor evidence="1">
        <name>FAD</name>
        <dbReference type="ChEBI" id="CHEBI:57692"/>
    </cofactor>
</comment>
<proteinExistence type="inferred from homology"/>
<evidence type="ECO:0000256" key="5">
    <source>
        <dbReference type="ARBA" id="ARBA00010877"/>
    </source>
</evidence>
<evidence type="ECO:0000256" key="3">
    <source>
        <dbReference type="ARBA" id="ARBA00006270"/>
    </source>
</evidence>
<gene>
    <name evidence="25" type="ORF">VP1G_05949</name>
</gene>
<dbReference type="FunFam" id="3.40.50.300:FF:000464">
    <property type="entry name" value="GTP-binding protein ypt5"/>
    <property type="match status" value="1"/>
</dbReference>
<feature type="region of interest" description="Disordered" evidence="23">
    <location>
        <begin position="252"/>
        <end position="316"/>
    </location>
</feature>
<comment type="similarity">
    <text evidence="5 22">Belongs to the MICOS complex subunit Mic60 family.</text>
</comment>
<evidence type="ECO:0000256" key="10">
    <source>
        <dbReference type="ARBA" id="ARBA00022741"/>
    </source>
</evidence>
<dbReference type="SMART" id="SM00175">
    <property type="entry name" value="RAB"/>
    <property type="match status" value="1"/>
</dbReference>
<dbReference type="InterPro" id="IPR016164">
    <property type="entry name" value="FAD-linked_Oxase-like_C"/>
</dbReference>
<dbReference type="InterPro" id="IPR036318">
    <property type="entry name" value="FAD-bd_PCMH-like_sf"/>
</dbReference>
<dbReference type="Proteomes" id="UP000078576">
    <property type="component" value="Unassembled WGS sequence"/>
</dbReference>
<evidence type="ECO:0000256" key="14">
    <source>
        <dbReference type="ARBA" id="ARBA00022989"/>
    </source>
</evidence>
<dbReference type="InterPro" id="IPR016166">
    <property type="entry name" value="FAD-bd_PCMH"/>
</dbReference>
<keyword evidence="10" id="KW-0547">Nucleotide-binding</keyword>
<dbReference type="NCBIfam" id="TIGR00231">
    <property type="entry name" value="small_GTP"/>
    <property type="match status" value="1"/>
</dbReference>
<comment type="similarity">
    <text evidence="3">Belongs to the small GTPase superfamily. Rab family.</text>
</comment>
<keyword evidence="7" id="KW-1003">Cell membrane</keyword>
<dbReference type="Gene3D" id="3.40.50.300">
    <property type="entry name" value="P-loop containing nucleotide triphosphate hydrolases"/>
    <property type="match status" value="1"/>
</dbReference>
<dbReference type="FunFam" id="1.10.45.10:FF:000001">
    <property type="entry name" value="D-lactate dehydrogenase mitochondrial"/>
    <property type="match status" value="1"/>
</dbReference>
<keyword evidence="14 22" id="KW-1133">Transmembrane helix</keyword>
<keyword evidence="19" id="KW-0449">Lipoprotein</keyword>
<dbReference type="Pfam" id="PF01565">
    <property type="entry name" value="FAD_binding_4"/>
    <property type="match status" value="1"/>
</dbReference>
<dbReference type="CDD" id="cd01860">
    <property type="entry name" value="Rab5_related"/>
    <property type="match status" value="1"/>
</dbReference>
<dbReference type="EMBL" id="KN714717">
    <property type="protein sequence ID" value="KUI58704.1"/>
    <property type="molecule type" value="Genomic_DNA"/>
</dbReference>
<evidence type="ECO:0000256" key="18">
    <source>
        <dbReference type="ARBA" id="ARBA00023136"/>
    </source>
</evidence>
<dbReference type="InterPro" id="IPR001806">
    <property type="entry name" value="Small_GTPase"/>
</dbReference>
<dbReference type="PRINTS" id="PR00449">
    <property type="entry name" value="RASTRNSFRMNG"/>
</dbReference>
<reference evidence="26" key="1">
    <citation type="submission" date="2014-12" db="EMBL/GenBank/DDBJ databases">
        <title>Genome Sequence of Valsa Canker Pathogens Uncovers a Specific Adaption of Colonization on Woody Bark.</title>
        <authorList>
            <person name="Yin Z."/>
            <person name="Liu H."/>
            <person name="Gao X."/>
            <person name="Li Z."/>
            <person name="Song N."/>
            <person name="Ke X."/>
            <person name="Dai Q."/>
            <person name="Wu Y."/>
            <person name="Sun Y."/>
            <person name="Xu J.-R."/>
            <person name="Kang Z.K."/>
            <person name="Wang L."/>
            <person name="Huang L."/>
        </authorList>
    </citation>
    <scope>NUCLEOTIDE SEQUENCE [LARGE SCALE GENOMIC DNA]</scope>
    <source>
        <strain evidence="26">SXYL134</strain>
    </source>
</reference>
<dbReference type="Gene3D" id="3.30.465.10">
    <property type="match status" value="1"/>
</dbReference>
<keyword evidence="6" id="KW-0813">Transport</keyword>
<dbReference type="FunFam" id="3.30.465.10:FF:000014">
    <property type="entry name" value="D-lactate dehydrogenase (Cytochrome), putative"/>
    <property type="match status" value="1"/>
</dbReference>
<evidence type="ECO:0000256" key="8">
    <source>
        <dbReference type="ARBA" id="ARBA00022630"/>
    </source>
</evidence>
<dbReference type="SMART" id="SM00173">
    <property type="entry name" value="RAS"/>
    <property type="match status" value="1"/>
</dbReference>
<evidence type="ECO:0000256" key="22">
    <source>
        <dbReference type="RuleBase" id="RU363000"/>
    </source>
</evidence>
<dbReference type="InterPro" id="IPR005225">
    <property type="entry name" value="Small_GTP-bd"/>
</dbReference>
<evidence type="ECO:0000256" key="15">
    <source>
        <dbReference type="ARBA" id="ARBA00023002"/>
    </source>
</evidence>
<dbReference type="SUPFAM" id="SSF52540">
    <property type="entry name" value="P-loop containing nucleoside triphosphate hydrolases"/>
    <property type="match status" value="1"/>
</dbReference>
<dbReference type="Gene3D" id="1.10.45.10">
    <property type="entry name" value="Vanillyl-alcohol Oxidase, Chain A, domain 4"/>
    <property type="match status" value="1"/>
</dbReference>
<dbReference type="Pfam" id="PF02913">
    <property type="entry name" value="FAD-oxidase_C"/>
    <property type="match status" value="1"/>
</dbReference>
<keyword evidence="16 22" id="KW-0496">Mitochondrion</keyword>
<evidence type="ECO:0000259" key="24">
    <source>
        <dbReference type="PROSITE" id="PS51387"/>
    </source>
</evidence>
<dbReference type="GO" id="GO:0015031">
    <property type="term" value="P:protein transport"/>
    <property type="evidence" value="ECO:0007669"/>
    <property type="project" value="UniProtKB-KW"/>
</dbReference>
<dbReference type="InterPro" id="IPR006094">
    <property type="entry name" value="Oxid_FAD_bind_N"/>
</dbReference>
<dbReference type="InterPro" id="IPR004113">
    <property type="entry name" value="FAD-bd_oxidored_4_C"/>
</dbReference>
<dbReference type="GO" id="GO:0016192">
    <property type="term" value="P:vesicle-mediated transport"/>
    <property type="evidence" value="ECO:0007669"/>
    <property type="project" value="UniProtKB-ARBA"/>
</dbReference>
<dbReference type="PANTHER" id="PTHR11748:SF116">
    <property type="entry name" value="D-LACTATE DEHYDROGENASE (CYTOCHROME) (AFU_ORTHOLOGUE AFUA_7G02560)"/>
    <property type="match status" value="1"/>
</dbReference>
<evidence type="ECO:0000256" key="17">
    <source>
        <dbReference type="ARBA" id="ARBA00023134"/>
    </source>
</evidence>
<dbReference type="FunFam" id="3.30.70.2740:FF:000001">
    <property type="entry name" value="D-lactate dehydrogenase mitochondrial"/>
    <property type="match status" value="1"/>
</dbReference>
<comment type="function">
    <text evidence="22">Component of the MICOS complex, a large protein complex of the mitochondrial inner membrane that plays crucial roles in the maintenance of crista junctions, inner membrane architecture, and formation of contact sites to the outer membrane.</text>
</comment>
<dbReference type="SUPFAM" id="SSF56176">
    <property type="entry name" value="FAD-binding/transporter-associated domain-like"/>
    <property type="match status" value="1"/>
</dbReference>
<feature type="compositionally biased region" description="Low complexity" evidence="23">
    <location>
        <begin position="257"/>
        <end position="272"/>
    </location>
</feature>
<dbReference type="GO" id="GO:0005743">
    <property type="term" value="C:mitochondrial inner membrane"/>
    <property type="evidence" value="ECO:0007669"/>
    <property type="project" value="UniProtKB-SubCell"/>
</dbReference>
<dbReference type="InterPro" id="IPR027417">
    <property type="entry name" value="P-loop_NTPase"/>
</dbReference>
<feature type="region of interest" description="Disordered" evidence="23">
    <location>
        <begin position="382"/>
        <end position="469"/>
    </location>
</feature>
<dbReference type="Gene3D" id="3.30.70.2740">
    <property type="match status" value="1"/>
</dbReference>
<dbReference type="STRING" id="694573.A0A194V466"/>
<comment type="catalytic activity">
    <reaction evidence="21">
        <text>(R)-lactate + 2 Fe(III)-[cytochrome c] = 2 Fe(II)-[cytochrome c] + pyruvate + 2 H(+)</text>
        <dbReference type="Rhea" id="RHEA:13521"/>
        <dbReference type="Rhea" id="RHEA-COMP:10350"/>
        <dbReference type="Rhea" id="RHEA-COMP:14399"/>
        <dbReference type="ChEBI" id="CHEBI:15361"/>
        <dbReference type="ChEBI" id="CHEBI:15378"/>
        <dbReference type="ChEBI" id="CHEBI:16004"/>
        <dbReference type="ChEBI" id="CHEBI:29033"/>
        <dbReference type="ChEBI" id="CHEBI:29034"/>
        <dbReference type="EC" id="1.1.2.4"/>
    </reaction>
</comment>
<keyword evidence="15" id="KW-0560">Oxidoreductase</keyword>
<dbReference type="GO" id="GO:0071949">
    <property type="term" value="F:FAD binding"/>
    <property type="evidence" value="ECO:0007669"/>
    <property type="project" value="InterPro"/>
</dbReference>
<dbReference type="SMART" id="SM00176">
    <property type="entry name" value="RAN"/>
    <property type="match status" value="1"/>
</dbReference>
<evidence type="ECO:0000313" key="26">
    <source>
        <dbReference type="Proteomes" id="UP000078576"/>
    </source>
</evidence>
<accession>A0A194V466</accession>
<dbReference type="PROSITE" id="PS51387">
    <property type="entry name" value="FAD_PCMH"/>
    <property type="match status" value="1"/>
</dbReference>
<dbReference type="Pfam" id="PF09731">
    <property type="entry name" value="Mitofilin"/>
    <property type="match status" value="1"/>
</dbReference>
<dbReference type="Pfam" id="PF00071">
    <property type="entry name" value="Ras"/>
    <property type="match status" value="1"/>
</dbReference>
<dbReference type="InterPro" id="IPR016169">
    <property type="entry name" value="FAD-bd_PCMH_sub2"/>
</dbReference>
<dbReference type="GO" id="GO:0005768">
    <property type="term" value="C:endosome"/>
    <property type="evidence" value="ECO:0007669"/>
    <property type="project" value="UniProtKB-ARBA"/>
</dbReference>
<evidence type="ECO:0000256" key="9">
    <source>
        <dbReference type="ARBA" id="ARBA00022692"/>
    </source>
</evidence>